<reference evidence="2 3" key="1">
    <citation type="journal article" date="2019" name="Nat. Plants">
        <title>Genome sequencing of Musa balbisiana reveals subgenome evolution and function divergence in polyploid bananas.</title>
        <authorList>
            <person name="Yao X."/>
        </authorList>
    </citation>
    <scope>NUCLEOTIDE SEQUENCE [LARGE SCALE GENOMIC DNA]</scope>
    <source>
        <strain evidence="3">cv. DH-PKW</strain>
        <tissue evidence="2">Leaves</tissue>
    </source>
</reference>
<accession>A0A4S8K8L2</accession>
<keyword evidence="3" id="KW-1185">Reference proteome</keyword>
<protein>
    <recommendedName>
        <fullName evidence="1">EF-hand domain-containing protein</fullName>
    </recommendedName>
</protein>
<dbReference type="PROSITE" id="PS50222">
    <property type="entry name" value="EF_HAND_2"/>
    <property type="match status" value="1"/>
</dbReference>
<dbReference type="SUPFAM" id="SSF47473">
    <property type="entry name" value="EF-hand"/>
    <property type="match status" value="1"/>
</dbReference>
<evidence type="ECO:0000259" key="1">
    <source>
        <dbReference type="PROSITE" id="PS50222"/>
    </source>
</evidence>
<name>A0A4S8K8L2_MUSBA</name>
<sequence>MPCCRAEEVQLSVLQPSKLEGTAIFERFDRDRSEKIDSSELREALPGLGFSGMTEKFKEKDTMSPGSASFTYESFKACRSALPHCISPATDHLMK</sequence>
<dbReference type="EMBL" id="PYDT01000001">
    <property type="protein sequence ID" value="THU71332.1"/>
    <property type="molecule type" value="Genomic_DNA"/>
</dbReference>
<dbReference type="PANTHER" id="PTHR46824:SF1">
    <property type="entry name" value="CALCIUM-BINDING PROTEIN CML49-RELATED"/>
    <property type="match status" value="1"/>
</dbReference>
<evidence type="ECO:0000313" key="2">
    <source>
        <dbReference type="EMBL" id="THU71332.1"/>
    </source>
</evidence>
<dbReference type="Proteomes" id="UP000317650">
    <property type="component" value="Chromosome 4"/>
</dbReference>
<dbReference type="InterPro" id="IPR011992">
    <property type="entry name" value="EF-hand-dom_pair"/>
</dbReference>
<evidence type="ECO:0000313" key="3">
    <source>
        <dbReference type="Proteomes" id="UP000317650"/>
    </source>
</evidence>
<dbReference type="Gene3D" id="1.10.238.10">
    <property type="entry name" value="EF-hand"/>
    <property type="match status" value="1"/>
</dbReference>
<comment type="caution">
    <text evidence="2">The sequence shown here is derived from an EMBL/GenBank/DDBJ whole genome shotgun (WGS) entry which is preliminary data.</text>
</comment>
<dbReference type="InterPro" id="IPR002048">
    <property type="entry name" value="EF_hand_dom"/>
</dbReference>
<gene>
    <name evidence="2" type="ORF">C4D60_Mb04t00290</name>
</gene>
<feature type="domain" description="EF-hand" evidence="1">
    <location>
        <begin position="16"/>
        <end position="51"/>
    </location>
</feature>
<dbReference type="STRING" id="52838.A0A4S8K8L2"/>
<proteinExistence type="predicted"/>
<dbReference type="GO" id="GO:0005509">
    <property type="term" value="F:calcium ion binding"/>
    <property type="evidence" value="ECO:0007669"/>
    <property type="project" value="InterPro"/>
</dbReference>
<organism evidence="2 3">
    <name type="scientific">Musa balbisiana</name>
    <name type="common">Banana</name>
    <dbReference type="NCBI Taxonomy" id="52838"/>
    <lineage>
        <taxon>Eukaryota</taxon>
        <taxon>Viridiplantae</taxon>
        <taxon>Streptophyta</taxon>
        <taxon>Embryophyta</taxon>
        <taxon>Tracheophyta</taxon>
        <taxon>Spermatophyta</taxon>
        <taxon>Magnoliopsida</taxon>
        <taxon>Liliopsida</taxon>
        <taxon>Zingiberales</taxon>
        <taxon>Musaceae</taxon>
        <taxon>Musa</taxon>
    </lineage>
</organism>
<dbReference type="AlphaFoldDB" id="A0A4S8K8L2"/>
<dbReference type="PANTHER" id="PTHR46824">
    <property type="entry name" value="CALCIUM-BINDING PROTEIN CML48-RELATED"/>
    <property type="match status" value="1"/>
</dbReference>
<dbReference type="InterPro" id="IPR044590">
    <property type="entry name" value="CML48/49/50"/>
</dbReference>